<protein>
    <submittedName>
        <fullName evidence="2">Uncharacterized protein</fullName>
    </submittedName>
</protein>
<comment type="caution">
    <text evidence="2">The sequence shown here is derived from an EMBL/GenBank/DDBJ whole genome shotgun (WGS) entry which is preliminary data.</text>
</comment>
<feature type="compositionally biased region" description="Low complexity" evidence="1">
    <location>
        <begin position="41"/>
        <end position="57"/>
    </location>
</feature>
<organism evidence="2 3">
    <name type="scientific">Cirrhinus molitorella</name>
    <name type="common">mud carp</name>
    <dbReference type="NCBI Taxonomy" id="172907"/>
    <lineage>
        <taxon>Eukaryota</taxon>
        <taxon>Metazoa</taxon>
        <taxon>Chordata</taxon>
        <taxon>Craniata</taxon>
        <taxon>Vertebrata</taxon>
        <taxon>Euteleostomi</taxon>
        <taxon>Actinopterygii</taxon>
        <taxon>Neopterygii</taxon>
        <taxon>Teleostei</taxon>
        <taxon>Ostariophysi</taxon>
        <taxon>Cypriniformes</taxon>
        <taxon>Cyprinidae</taxon>
        <taxon>Labeoninae</taxon>
        <taxon>Labeonini</taxon>
        <taxon>Cirrhinus</taxon>
    </lineage>
</organism>
<sequence length="99" mass="10593">MTDSLHFPVTTIHTSVQADLHSSQLSPKQPFSAPLSTRLHSSLPAPGSSPLGSQAGPVCFHSPPRGQPVRTPTLPRSPQSEAVRAQARRRSVTLSSLYD</sequence>
<evidence type="ECO:0000256" key="1">
    <source>
        <dbReference type="SAM" id="MobiDB-lite"/>
    </source>
</evidence>
<dbReference type="Proteomes" id="UP001187343">
    <property type="component" value="Unassembled WGS sequence"/>
</dbReference>
<feature type="region of interest" description="Disordered" evidence="1">
    <location>
        <begin position="18"/>
        <end position="99"/>
    </location>
</feature>
<dbReference type="AlphaFoldDB" id="A0AA88P8R2"/>
<evidence type="ECO:0000313" key="2">
    <source>
        <dbReference type="EMBL" id="KAK2880967.1"/>
    </source>
</evidence>
<accession>A0AA88P8R2</accession>
<keyword evidence="3" id="KW-1185">Reference proteome</keyword>
<name>A0AA88P8R2_9TELE</name>
<gene>
    <name evidence="2" type="ORF">Q8A67_018235</name>
</gene>
<proteinExistence type="predicted"/>
<dbReference type="EMBL" id="JAUYZG010000018">
    <property type="protein sequence ID" value="KAK2880967.1"/>
    <property type="molecule type" value="Genomic_DNA"/>
</dbReference>
<evidence type="ECO:0000313" key="3">
    <source>
        <dbReference type="Proteomes" id="UP001187343"/>
    </source>
</evidence>
<feature type="compositionally biased region" description="Polar residues" evidence="1">
    <location>
        <begin position="18"/>
        <end position="40"/>
    </location>
</feature>
<reference evidence="2" key="1">
    <citation type="submission" date="2023-08" db="EMBL/GenBank/DDBJ databases">
        <title>Chromosome-level Genome Assembly of mud carp (Cirrhinus molitorella).</title>
        <authorList>
            <person name="Liu H."/>
        </authorList>
    </citation>
    <scope>NUCLEOTIDE SEQUENCE</scope>
    <source>
        <strain evidence="2">Prfri</strain>
        <tissue evidence="2">Muscle</tissue>
    </source>
</reference>